<name>A0ABT8WUS6_9FLAO</name>
<protein>
    <submittedName>
        <fullName evidence="1">Uncharacterized protein</fullName>
    </submittedName>
</protein>
<gene>
    <name evidence="1" type="ORF">Q4Q40_22285</name>
</gene>
<dbReference type="RefSeq" id="WP_303304273.1">
    <property type="nucleotide sequence ID" value="NZ_BAABDA010000060.1"/>
</dbReference>
<accession>A0ABT8WUS6</accession>
<organism evidence="1 2">
    <name type="scientific">Flavivirga jejuensis</name>
    <dbReference type="NCBI Taxonomy" id="870487"/>
    <lineage>
        <taxon>Bacteria</taxon>
        <taxon>Pseudomonadati</taxon>
        <taxon>Bacteroidota</taxon>
        <taxon>Flavobacteriia</taxon>
        <taxon>Flavobacteriales</taxon>
        <taxon>Flavobacteriaceae</taxon>
        <taxon>Flavivirga</taxon>
    </lineage>
</organism>
<proteinExistence type="predicted"/>
<keyword evidence="2" id="KW-1185">Reference proteome</keyword>
<dbReference type="EMBL" id="JAUOEL010000010">
    <property type="protein sequence ID" value="MDO5976938.1"/>
    <property type="molecule type" value="Genomic_DNA"/>
</dbReference>
<sequence length="65" mass="7684">MICLNYSNLDNETQQKLLLTSKKGVERQFGNSLKSYAKENHLDYDVLLETEAQRNLYSYDYVFNI</sequence>
<comment type="caution">
    <text evidence="1">The sequence shown here is derived from an EMBL/GenBank/DDBJ whole genome shotgun (WGS) entry which is preliminary data.</text>
</comment>
<dbReference type="Proteomes" id="UP001176806">
    <property type="component" value="Unassembled WGS sequence"/>
</dbReference>
<evidence type="ECO:0000313" key="1">
    <source>
        <dbReference type="EMBL" id="MDO5976938.1"/>
    </source>
</evidence>
<reference evidence="1" key="1">
    <citation type="submission" date="2023-07" db="EMBL/GenBank/DDBJ databases">
        <title>Two novel species in the genus Flavivirga.</title>
        <authorList>
            <person name="Kwon K."/>
        </authorList>
    </citation>
    <scope>NUCLEOTIDE SEQUENCE</scope>
    <source>
        <strain evidence="1">KACC 14158</strain>
    </source>
</reference>
<evidence type="ECO:0000313" key="2">
    <source>
        <dbReference type="Proteomes" id="UP001176806"/>
    </source>
</evidence>